<dbReference type="STRING" id="32264.T1JYB0"/>
<organism evidence="2 3">
    <name type="scientific">Tetranychus urticae</name>
    <name type="common">Two-spotted spider mite</name>
    <dbReference type="NCBI Taxonomy" id="32264"/>
    <lineage>
        <taxon>Eukaryota</taxon>
        <taxon>Metazoa</taxon>
        <taxon>Ecdysozoa</taxon>
        <taxon>Arthropoda</taxon>
        <taxon>Chelicerata</taxon>
        <taxon>Arachnida</taxon>
        <taxon>Acari</taxon>
        <taxon>Acariformes</taxon>
        <taxon>Trombidiformes</taxon>
        <taxon>Prostigmata</taxon>
        <taxon>Eleutherengona</taxon>
        <taxon>Raphignathae</taxon>
        <taxon>Tetranychoidea</taxon>
        <taxon>Tetranychidae</taxon>
        <taxon>Tetranychus</taxon>
    </lineage>
</organism>
<evidence type="ECO:0000259" key="1">
    <source>
        <dbReference type="SMART" id="SM00875"/>
    </source>
</evidence>
<dbReference type="CDD" id="cd18186">
    <property type="entry name" value="BTB_POZ_ZBTB_KLHL-like"/>
    <property type="match status" value="1"/>
</dbReference>
<feature type="domain" description="BACK" evidence="1">
    <location>
        <begin position="122"/>
        <end position="209"/>
    </location>
</feature>
<proteinExistence type="predicted"/>
<dbReference type="PANTHER" id="PTHR45632">
    <property type="entry name" value="LD33804P"/>
    <property type="match status" value="1"/>
</dbReference>
<evidence type="ECO:0000313" key="3">
    <source>
        <dbReference type="Proteomes" id="UP000015104"/>
    </source>
</evidence>
<dbReference type="KEGG" id="tut:107371248"/>
<dbReference type="SMART" id="SM00875">
    <property type="entry name" value="BACK"/>
    <property type="match status" value="1"/>
</dbReference>
<dbReference type="HOGENOM" id="CLU_020442_0_0_1"/>
<dbReference type="InterPro" id="IPR011705">
    <property type="entry name" value="BACK"/>
</dbReference>
<reference evidence="3" key="1">
    <citation type="submission" date="2011-08" db="EMBL/GenBank/DDBJ databases">
        <authorList>
            <person name="Rombauts S."/>
        </authorList>
    </citation>
    <scope>NUCLEOTIDE SEQUENCE</scope>
    <source>
        <strain evidence="3">London</strain>
    </source>
</reference>
<protein>
    <recommendedName>
        <fullName evidence="1">BACK domain-containing protein</fullName>
    </recommendedName>
</protein>
<accession>T1JYB0</accession>
<dbReference type="EnsemblMetazoa" id="tetur02g15041.1">
    <property type="protein sequence ID" value="tetur02g15041.1"/>
    <property type="gene ID" value="tetur02g15041"/>
</dbReference>
<dbReference type="SUPFAM" id="SSF54695">
    <property type="entry name" value="POZ domain"/>
    <property type="match status" value="1"/>
</dbReference>
<dbReference type="OrthoDB" id="9978265at2759"/>
<gene>
    <name evidence="2" type="primary">107371248</name>
</gene>
<dbReference type="AlphaFoldDB" id="T1JYB0"/>
<dbReference type="InterPro" id="IPR011333">
    <property type="entry name" value="SKP1/BTB/POZ_sf"/>
</dbReference>
<reference evidence="2" key="2">
    <citation type="submission" date="2015-06" db="UniProtKB">
        <authorList>
            <consortium name="EnsemblMetazoa"/>
        </authorList>
    </citation>
    <scope>IDENTIFICATION</scope>
</reference>
<name>T1JYB0_TETUR</name>
<dbReference type="Gene3D" id="1.25.40.420">
    <property type="match status" value="1"/>
</dbReference>
<dbReference type="PANTHER" id="PTHR45632:SF17">
    <property type="entry name" value="KELCH-LIKE PROTEIN 31"/>
    <property type="match status" value="1"/>
</dbReference>
<dbReference type="EMBL" id="CAEY01000829">
    <property type="status" value="NOT_ANNOTATED_CDS"/>
    <property type="molecule type" value="Genomic_DNA"/>
</dbReference>
<keyword evidence="3" id="KW-1185">Reference proteome</keyword>
<dbReference type="Gene3D" id="3.30.710.10">
    <property type="entry name" value="Potassium Channel Kv1.1, Chain A"/>
    <property type="match status" value="1"/>
</dbReference>
<sequence length="506" mass="59716">MDSLKTDDQLTINNRRKEYKISKKLIRKVPYFEKMLSHDLKESKENKVELDFDEQALKEIFHCLEFGYMFIEMESVMNLCNMIDYFGMDNDLMDECVDYFHDNFTIEHLPVVMPQVTATSKCINSEALNGFICRHFLKISNTTAWLHYPIEIVEYILNLNLMIHSEKQVFDAIFRWINGDSRSRMRFLRKLLNLVRWYHLEDLDLSEIKKNKFFNRAGSGPVFWLHWKRNCHRAFNRAKQNYFIMIEHVSGTNLHVKVIDSNFIVLFVRKVELDKSMPLHVFHNKHVSDIIFDSGRRGIRIDWSLSKYRWLDLSTFKCPHLETIKCIYGRSGEKNCSSDNLNKDLYLGALGSALLETTEKFILIYDGYFSRSLSEGFEKYFHKDFHDFHVTFLDDHIYVLNRLLVLTRYDTNYCPIEWTRFENTRAKLADLLLTSSQANDNRVFLANKITKDIHCYNIKSKKWSSIHLKINNGSIDCRTGSNELLAFTSAFLSIDAIGPYMNPELS</sequence>
<evidence type="ECO:0000313" key="2">
    <source>
        <dbReference type="EnsemblMetazoa" id="tetur02g15041.1"/>
    </source>
</evidence>
<dbReference type="Pfam" id="PF07707">
    <property type="entry name" value="BACK"/>
    <property type="match status" value="1"/>
</dbReference>
<dbReference type="Proteomes" id="UP000015104">
    <property type="component" value="Unassembled WGS sequence"/>
</dbReference>